<keyword evidence="3" id="KW-1185">Reference proteome</keyword>
<dbReference type="EMBL" id="CP000613">
    <property type="protein sequence ID" value="ACJ00062.1"/>
    <property type="molecule type" value="Genomic_DNA"/>
</dbReference>
<dbReference type="HOGENOM" id="CLU_2919735_0_0_5"/>
<protein>
    <submittedName>
        <fullName evidence="2">Uncharacterized protein</fullName>
    </submittedName>
</protein>
<gene>
    <name evidence="2" type="ordered locus">RC1_2687</name>
</gene>
<reference evidence="2 3" key="1">
    <citation type="journal article" date="2010" name="BMC Genomics">
        <title>Metabolic flexibility revealed in the genome of the cyst-forming alpha-1 proteobacterium Rhodospirillum centenum.</title>
        <authorList>
            <person name="Lu Y.K."/>
            <person name="Marden J."/>
            <person name="Han M."/>
            <person name="Swingley W.D."/>
            <person name="Mastrian S.D."/>
            <person name="Chowdhury S.R."/>
            <person name="Hao J."/>
            <person name="Helmy T."/>
            <person name="Kim S."/>
            <person name="Kurdoglu A.A."/>
            <person name="Matthies H.J."/>
            <person name="Rollo D."/>
            <person name="Stothard P."/>
            <person name="Blankenship R.E."/>
            <person name="Bauer C.E."/>
            <person name="Touchman J.W."/>
        </authorList>
    </citation>
    <scope>NUCLEOTIDE SEQUENCE [LARGE SCALE GENOMIC DNA]</scope>
    <source>
        <strain evidence="3">ATCC 51521 / SW</strain>
    </source>
</reference>
<proteinExistence type="predicted"/>
<evidence type="ECO:0000313" key="2">
    <source>
        <dbReference type="EMBL" id="ACJ00062.1"/>
    </source>
</evidence>
<evidence type="ECO:0000256" key="1">
    <source>
        <dbReference type="SAM" id="MobiDB-lite"/>
    </source>
</evidence>
<dbReference type="KEGG" id="rce:RC1_2687"/>
<sequence>MDRYIADGSKGRTETARPTAPMDGHRARPEPTPWMAFCSVGGFAAVLTHWKEPDPAPAGGL</sequence>
<feature type="region of interest" description="Disordered" evidence="1">
    <location>
        <begin position="1"/>
        <end position="30"/>
    </location>
</feature>
<dbReference type="Proteomes" id="UP000001591">
    <property type="component" value="Chromosome"/>
</dbReference>
<organism evidence="2 3">
    <name type="scientific">Rhodospirillum centenum (strain ATCC 51521 / SW)</name>
    <dbReference type="NCBI Taxonomy" id="414684"/>
    <lineage>
        <taxon>Bacteria</taxon>
        <taxon>Pseudomonadati</taxon>
        <taxon>Pseudomonadota</taxon>
        <taxon>Alphaproteobacteria</taxon>
        <taxon>Rhodospirillales</taxon>
        <taxon>Rhodospirillaceae</taxon>
        <taxon>Rhodospirillum</taxon>
    </lineage>
</organism>
<accession>B6IUY0</accession>
<feature type="compositionally biased region" description="Basic and acidic residues" evidence="1">
    <location>
        <begin position="1"/>
        <end position="15"/>
    </location>
</feature>
<evidence type="ECO:0000313" key="3">
    <source>
        <dbReference type="Proteomes" id="UP000001591"/>
    </source>
</evidence>
<dbReference type="AlphaFoldDB" id="B6IUY0"/>
<name>B6IUY0_RHOCS</name>